<dbReference type="InterPro" id="IPR032710">
    <property type="entry name" value="NTF2-like_dom_sf"/>
</dbReference>
<dbReference type="OrthoDB" id="4762924at2"/>
<dbReference type="AlphaFoldDB" id="A0A1H4GQS7"/>
<proteinExistence type="predicted"/>
<dbReference type="EMBL" id="FNRL01000053">
    <property type="protein sequence ID" value="SEB11955.1"/>
    <property type="molecule type" value="Genomic_DNA"/>
</dbReference>
<keyword evidence="2" id="KW-1185">Reference proteome</keyword>
<accession>A0A1H4GQS7</accession>
<evidence type="ECO:0008006" key="3">
    <source>
        <dbReference type="Google" id="ProtNLM"/>
    </source>
</evidence>
<gene>
    <name evidence="1" type="ORF">SAMN05660909_05634</name>
</gene>
<evidence type="ECO:0000313" key="2">
    <source>
        <dbReference type="Proteomes" id="UP000199656"/>
    </source>
</evidence>
<name>A0A1H4GQS7_9BACT</name>
<dbReference type="Proteomes" id="UP000199656">
    <property type="component" value="Unassembled WGS sequence"/>
</dbReference>
<reference evidence="2" key="1">
    <citation type="submission" date="2016-10" db="EMBL/GenBank/DDBJ databases">
        <authorList>
            <person name="Varghese N."/>
            <person name="Submissions S."/>
        </authorList>
    </citation>
    <scope>NUCLEOTIDE SEQUENCE [LARGE SCALE GENOMIC DNA]</scope>
    <source>
        <strain evidence="2">DSM 23920</strain>
    </source>
</reference>
<sequence>MELSSIKNTIARQAIDAWQNGNIDAWNSLFTKEAKLYDDGNPRDLQKFSRECIGHERFISIDKTEDNGLHVYGKFHSDTWGDFKTYFKFYLDSDNRISRLEIGQAN</sequence>
<dbReference type="RefSeq" id="WP_089766301.1">
    <property type="nucleotide sequence ID" value="NZ_BKAT01000075.1"/>
</dbReference>
<dbReference type="SUPFAM" id="SSF54427">
    <property type="entry name" value="NTF2-like"/>
    <property type="match status" value="1"/>
</dbReference>
<protein>
    <recommendedName>
        <fullName evidence="3">Nuclear transport factor 2 family protein</fullName>
    </recommendedName>
</protein>
<organism evidence="1 2">
    <name type="scientific">Chitinophaga terrae</name>
    <name type="common">ex Kim and Jung 2007</name>
    <dbReference type="NCBI Taxonomy" id="408074"/>
    <lineage>
        <taxon>Bacteria</taxon>
        <taxon>Pseudomonadati</taxon>
        <taxon>Bacteroidota</taxon>
        <taxon>Chitinophagia</taxon>
        <taxon>Chitinophagales</taxon>
        <taxon>Chitinophagaceae</taxon>
        <taxon>Chitinophaga</taxon>
    </lineage>
</organism>
<evidence type="ECO:0000313" key="1">
    <source>
        <dbReference type="EMBL" id="SEB11955.1"/>
    </source>
</evidence>
<dbReference type="STRING" id="408074.SAMN05660909_05634"/>